<keyword evidence="4" id="KW-1185">Reference proteome</keyword>
<dbReference type="InterPro" id="IPR043129">
    <property type="entry name" value="ATPase_NBD"/>
</dbReference>
<dbReference type="InterPro" id="IPR029047">
    <property type="entry name" value="HSP70_peptide-bd_sf"/>
</dbReference>
<dbReference type="InParanoid" id="D8M9T7"/>
<protein>
    <recommendedName>
        <fullName evidence="5">Heat shock protein 70</fullName>
    </recommendedName>
</protein>
<dbReference type="Gene3D" id="3.90.640.10">
    <property type="entry name" value="Actin, Chain A, domain 4"/>
    <property type="match status" value="1"/>
</dbReference>
<evidence type="ECO:0008006" key="5">
    <source>
        <dbReference type="Google" id="ProtNLM"/>
    </source>
</evidence>
<name>D8M9T7_BLAHO</name>
<dbReference type="RefSeq" id="XP_012898874.1">
    <property type="nucleotide sequence ID" value="XM_013043420.1"/>
</dbReference>
<dbReference type="PANTHER" id="PTHR45639">
    <property type="entry name" value="HSC70CB, ISOFORM G-RELATED"/>
    <property type="match status" value="1"/>
</dbReference>
<dbReference type="OrthoDB" id="29851at2759"/>
<keyword evidence="2" id="KW-0067">ATP-binding</keyword>
<evidence type="ECO:0000313" key="4">
    <source>
        <dbReference type="Proteomes" id="UP000008312"/>
    </source>
</evidence>
<keyword evidence="1" id="KW-0547">Nucleotide-binding</keyword>
<accession>D8M9T7</accession>
<dbReference type="SUPFAM" id="SSF100920">
    <property type="entry name" value="Heat shock protein 70kD (HSP70), peptide-binding domain"/>
    <property type="match status" value="1"/>
</dbReference>
<dbReference type="EMBL" id="FN668689">
    <property type="protein sequence ID" value="CBK24826.2"/>
    <property type="molecule type" value="Genomic_DNA"/>
</dbReference>
<organism evidence="3">
    <name type="scientific">Blastocystis hominis</name>
    <dbReference type="NCBI Taxonomy" id="12968"/>
    <lineage>
        <taxon>Eukaryota</taxon>
        <taxon>Sar</taxon>
        <taxon>Stramenopiles</taxon>
        <taxon>Bigyra</taxon>
        <taxon>Opalozoa</taxon>
        <taxon>Opalinata</taxon>
        <taxon>Blastocystidae</taxon>
        <taxon>Blastocystis</taxon>
    </lineage>
</organism>
<dbReference type="SUPFAM" id="SSF53067">
    <property type="entry name" value="Actin-like ATPase domain"/>
    <property type="match status" value="2"/>
</dbReference>
<evidence type="ECO:0000256" key="1">
    <source>
        <dbReference type="ARBA" id="ARBA00022741"/>
    </source>
</evidence>
<dbReference type="Gene3D" id="3.30.420.40">
    <property type="match status" value="2"/>
</dbReference>
<gene>
    <name evidence="3" type="ORF">GSBLH_T00006827001</name>
</gene>
<sequence>MNPICIDLGSRNTRIATVSNGKPELIELEGNQSIPTFVYKGKSTAIGRDAETVGEENSSYLFGNLVNLIGRSFNENDMSVLMSYLPCSVTEGKNRRCMVVGLNQDNETVYDPTVILSFFVRNIIDQVYESGYKERFDSILLSYPHTFTDLQKDQLRKVANYTGLKHVDLISDTLAACLYSGVLNRSDDEVAIVVDCGVLTFDVSLIECKQGNYNVIASEGLNNIGGDSFTNVLLLMALQKLGIEYQSLDVHDLYILREAVEAAKIEMSETGNDASLTFKDRRCCKEIKEILNTAQEKGITPTTLVLAGRATQLPCFQRALVSTAKIRRAYQNVDASVALGLAMYSMTESYQADHRTCENCNPYCGDNLNEYGSMANPAIPDVIEYDFSSYDENQKDFSKYPSPTPIESVSSESREKFIKKFLIKTKKHCSESKLFECDRNCYIEKDVEPQNLDLGRVKSIKLKDRDMYNVGLKIQYALHDDDLDLLYQRNDEIDQTVEKNLQTTSNSTSIEIILYQGKTKNHKQCTKIRQYEYEIDPERRKKNHGYTLKVTIHSSASMDLKLTWRDNGQEIKLKDKHDLTDENMHSVYRNARMLNG</sequence>
<dbReference type="GO" id="GO:0140662">
    <property type="term" value="F:ATP-dependent protein folding chaperone"/>
    <property type="evidence" value="ECO:0007669"/>
    <property type="project" value="InterPro"/>
</dbReference>
<dbReference type="Pfam" id="PF00012">
    <property type="entry name" value="HSP70"/>
    <property type="match status" value="1"/>
</dbReference>
<dbReference type="Gene3D" id="2.60.34.10">
    <property type="entry name" value="Substrate Binding Domain Of DNAk, Chain A, domain 1"/>
    <property type="match status" value="1"/>
</dbReference>
<evidence type="ECO:0000256" key="2">
    <source>
        <dbReference type="ARBA" id="ARBA00022840"/>
    </source>
</evidence>
<evidence type="ECO:0000313" key="3">
    <source>
        <dbReference type="EMBL" id="CBK24826.2"/>
    </source>
</evidence>
<proteinExistence type="predicted"/>
<dbReference type="GeneID" id="24922951"/>
<dbReference type="Proteomes" id="UP000008312">
    <property type="component" value="Unassembled WGS sequence"/>
</dbReference>
<dbReference type="InterPro" id="IPR013126">
    <property type="entry name" value="Hsp_70_fam"/>
</dbReference>
<reference evidence="3" key="1">
    <citation type="submission" date="2010-02" db="EMBL/GenBank/DDBJ databases">
        <title>Sequencing and annotation of the Blastocystis hominis genome.</title>
        <authorList>
            <person name="Wincker P."/>
        </authorList>
    </citation>
    <scope>NUCLEOTIDE SEQUENCE</scope>
    <source>
        <strain evidence="3">Singapore isolate B</strain>
    </source>
</reference>
<dbReference type="AlphaFoldDB" id="D8M9T7"/>
<dbReference type="GO" id="GO:0005524">
    <property type="term" value="F:ATP binding"/>
    <property type="evidence" value="ECO:0007669"/>
    <property type="project" value="UniProtKB-KW"/>
</dbReference>